<dbReference type="SUPFAM" id="SSF53955">
    <property type="entry name" value="Lysozyme-like"/>
    <property type="match status" value="1"/>
</dbReference>
<gene>
    <name evidence="2" type="ORF">US67_C0033G0007</name>
</gene>
<dbReference type="EMBL" id="LBTW01000033">
    <property type="protein sequence ID" value="KKQ48413.1"/>
    <property type="molecule type" value="Genomic_DNA"/>
</dbReference>
<dbReference type="Proteomes" id="UP000034366">
    <property type="component" value="Unassembled WGS sequence"/>
</dbReference>
<evidence type="ECO:0000256" key="1">
    <source>
        <dbReference type="SAM" id="Phobius"/>
    </source>
</evidence>
<proteinExistence type="predicted"/>
<sequence length="198" mass="22448">MSVINNKLVVTLLSIFLFFTLTPVIIAMSLITLLTLDKQESGNVDRNTLPNVQIYAAYPNTLSSTSINLISSDARGDILKDYFQKYNSPLEPYSYYIVNLADEHNVDFRLITAIARQESNLCRFIPENTFNCWGWGIHSRGTMGFPSYEDAIKTVTEGLKNDYIDKGYNTPDEIMKKYTPLSDGSWAAAVNQFMEELE</sequence>
<feature type="transmembrane region" description="Helical" evidence="1">
    <location>
        <begin position="12"/>
        <end position="36"/>
    </location>
</feature>
<name>A0A0G0HZ90_9BACT</name>
<reference evidence="2 3" key="1">
    <citation type="journal article" date="2015" name="Nature">
        <title>rRNA introns, odd ribosomes, and small enigmatic genomes across a large radiation of phyla.</title>
        <authorList>
            <person name="Brown C.T."/>
            <person name="Hug L.A."/>
            <person name="Thomas B.C."/>
            <person name="Sharon I."/>
            <person name="Castelle C.J."/>
            <person name="Singh A."/>
            <person name="Wilkins M.J."/>
            <person name="Williams K.H."/>
            <person name="Banfield J.F."/>
        </authorList>
    </citation>
    <scope>NUCLEOTIDE SEQUENCE [LARGE SCALE GENOMIC DNA]</scope>
</reference>
<dbReference type="Gene3D" id="1.10.530.10">
    <property type="match status" value="1"/>
</dbReference>
<evidence type="ECO:0008006" key="4">
    <source>
        <dbReference type="Google" id="ProtNLM"/>
    </source>
</evidence>
<dbReference type="AlphaFoldDB" id="A0A0G0HZ90"/>
<keyword evidence="1" id="KW-0472">Membrane</keyword>
<keyword evidence="1" id="KW-0812">Transmembrane</keyword>
<organism evidence="2 3">
    <name type="scientific">Candidatus Woesebacteria bacterium GW2011_GWD1_38_10</name>
    <dbReference type="NCBI Taxonomy" id="1618592"/>
    <lineage>
        <taxon>Bacteria</taxon>
        <taxon>Candidatus Woeseibacteriota</taxon>
    </lineage>
</organism>
<evidence type="ECO:0000313" key="2">
    <source>
        <dbReference type="EMBL" id="KKQ48413.1"/>
    </source>
</evidence>
<dbReference type="InterPro" id="IPR023346">
    <property type="entry name" value="Lysozyme-like_dom_sf"/>
</dbReference>
<keyword evidence="1" id="KW-1133">Transmembrane helix</keyword>
<evidence type="ECO:0000313" key="3">
    <source>
        <dbReference type="Proteomes" id="UP000034366"/>
    </source>
</evidence>
<protein>
    <recommendedName>
        <fullName evidence="4">Mannosyl-glycoprotein endo-beta-N-acetylglucosamidase-like domain-containing protein</fullName>
    </recommendedName>
</protein>
<accession>A0A0G0HZ90</accession>
<comment type="caution">
    <text evidence="2">The sequence shown here is derived from an EMBL/GenBank/DDBJ whole genome shotgun (WGS) entry which is preliminary data.</text>
</comment>